<dbReference type="EMBL" id="JAQOSO010000011">
    <property type="protein sequence ID" value="MDJ1173028.1"/>
    <property type="molecule type" value="Genomic_DNA"/>
</dbReference>
<keyword evidence="3" id="KW-1185">Reference proteome</keyword>
<feature type="domain" description="Glycosyl hydrolase family 13 catalytic" evidence="1">
    <location>
        <begin position="80"/>
        <end position="439"/>
    </location>
</feature>
<accession>A0ABT7B1I2</accession>
<name>A0ABT7B1I2_9CYAN</name>
<protein>
    <submittedName>
        <fullName evidence="2">Alpha-amylase family glycosyl hydrolase</fullName>
    </submittedName>
</protein>
<evidence type="ECO:0000259" key="1">
    <source>
        <dbReference type="SMART" id="SM00642"/>
    </source>
</evidence>
<dbReference type="CDD" id="cd11347">
    <property type="entry name" value="AmyAc_1"/>
    <property type="match status" value="1"/>
</dbReference>
<dbReference type="GO" id="GO:0016787">
    <property type="term" value="F:hydrolase activity"/>
    <property type="evidence" value="ECO:0007669"/>
    <property type="project" value="UniProtKB-KW"/>
</dbReference>
<dbReference type="SUPFAM" id="SSF51445">
    <property type="entry name" value="(Trans)glycosidases"/>
    <property type="match status" value="1"/>
</dbReference>
<evidence type="ECO:0000313" key="2">
    <source>
        <dbReference type="EMBL" id="MDJ1173028.1"/>
    </source>
</evidence>
<dbReference type="InterPro" id="IPR017853">
    <property type="entry name" value="GH"/>
</dbReference>
<dbReference type="Gene3D" id="3.20.20.80">
    <property type="entry name" value="Glycosidases"/>
    <property type="match status" value="1"/>
</dbReference>
<keyword evidence="2" id="KW-0378">Hydrolase</keyword>
<dbReference type="Proteomes" id="UP001235849">
    <property type="component" value="Unassembled WGS sequence"/>
</dbReference>
<dbReference type="RefSeq" id="WP_283765405.1">
    <property type="nucleotide sequence ID" value="NZ_JAQOSO010000011.1"/>
</dbReference>
<evidence type="ECO:0000313" key="3">
    <source>
        <dbReference type="Proteomes" id="UP001235849"/>
    </source>
</evidence>
<reference evidence="2 3" key="1">
    <citation type="submission" date="2023-01" db="EMBL/GenBank/DDBJ databases">
        <title>Novel diversity within Roseofilum (Cyanobacteria; Desertifilaceae) from marine benthic mats with descriptions of four novel species.</title>
        <authorList>
            <person name="Wang Y."/>
            <person name="Berthold D.E."/>
            <person name="Hu J."/>
            <person name="Lefler F.W."/>
            <person name="Laughinghouse H.D. IV."/>
        </authorList>
    </citation>
    <scope>NUCLEOTIDE SEQUENCE [LARGE SCALE GENOMIC DNA]</scope>
    <source>
        <strain evidence="2 3">BLCC-M114</strain>
    </source>
</reference>
<dbReference type="InterPro" id="IPR006047">
    <property type="entry name" value="GH13_cat_dom"/>
</dbReference>
<sequence length="556" mass="64378">MGNGSATLRDRHLLFAPPIPLFPHPPIHQDEPPVHTDNDNWCSTPRYNKPINLNLALVYACLIKRPLIFLTVNPTLYQLNIRLRLHDLSQELNRPTTLNDIPDSELDRWAQLGFDWIYALGIWETGTIGPQVSRTNPEWVREYKELLPDLTESDICGSCFAIKAYQLHPNFGEASALQEFRDRLHQRGLKLLLDFVPNHTAPDHPWVQEHPNFYIQGTPEDRQQEPQNYMEIPHHGIFAHGRDPYFSGWPDTLQLNYGNPALLSAMKTELLHIAQLCDGVRCDMAMLILPDIFRRTWGIIAHSFWPPAIREVKQQHPDFTFMAEVYWGLEWTLQQQGFDYTYDKRLYDRLHSQRASPVREHFSASIDYQQRSVRFLENHDEPRAAGTFPFGSHQAAALLTYLCPGLRFFHHGQLQGWTQKVSIHLCRSGKQTPNPALERFYEQLLQTLSHPVLREGNWQLLDCLPAWEYNGTSANFIAFGWHTEPQERVLVVVNYAPYPGQCYVHLPWNWQPISYTLQDLISSAHYERQGQELSTQGLYLDIPAWKGHVFAISAIA</sequence>
<dbReference type="PANTHER" id="PTHR47786">
    <property type="entry name" value="ALPHA-1,4-GLUCAN:MALTOSE-1-PHOSPHATE MALTOSYLTRANSFERASE"/>
    <property type="match status" value="1"/>
</dbReference>
<dbReference type="PANTHER" id="PTHR47786:SF2">
    <property type="entry name" value="GLYCOSYL HYDROLASE FAMILY 13 CATALYTIC DOMAIN-CONTAINING PROTEIN"/>
    <property type="match status" value="1"/>
</dbReference>
<organism evidence="2 3">
    <name type="scientific">Roseofilum capinflatum BLCC-M114</name>
    <dbReference type="NCBI Taxonomy" id="3022440"/>
    <lineage>
        <taxon>Bacteria</taxon>
        <taxon>Bacillati</taxon>
        <taxon>Cyanobacteriota</taxon>
        <taxon>Cyanophyceae</taxon>
        <taxon>Desertifilales</taxon>
        <taxon>Desertifilaceae</taxon>
        <taxon>Roseofilum</taxon>
        <taxon>Roseofilum capinflatum</taxon>
    </lineage>
</organism>
<gene>
    <name evidence="2" type="ORF">PMG25_02885</name>
</gene>
<comment type="caution">
    <text evidence="2">The sequence shown here is derived from an EMBL/GenBank/DDBJ whole genome shotgun (WGS) entry which is preliminary data.</text>
</comment>
<dbReference type="SMART" id="SM00642">
    <property type="entry name" value="Aamy"/>
    <property type="match status" value="1"/>
</dbReference>
<proteinExistence type="predicted"/>
<dbReference type="Pfam" id="PF00128">
    <property type="entry name" value="Alpha-amylase"/>
    <property type="match status" value="1"/>
</dbReference>